<feature type="compositionally biased region" description="Basic and acidic residues" evidence="1">
    <location>
        <begin position="1478"/>
        <end position="1491"/>
    </location>
</feature>
<gene>
    <name evidence="6" type="ORF">ACFPRH_18390</name>
</gene>
<dbReference type="InterPro" id="IPR047589">
    <property type="entry name" value="DUF11_rpt"/>
</dbReference>
<feature type="region of interest" description="Disordered" evidence="1">
    <location>
        <begin position="1320"/>
        <end position="1345"/>
    </location>
</feature>
<feature type="domain" description="DUF7933" evidence="5">
    <location>
        <begin position="275"/>
        <end position="384"/>
    </location>
</feature>
<evidence type="ECO:0000259" key="3">
    <source>
        <dbReference type="Pfam" id="PF24346"/>
    </source>
</evidence>
<dbReference type="InterPro" id="IPR057687">
    <property type="entry name" value="DUF7927"/>
</dbReference>
<feature type="compositionally biased region" description="Low complexity" evidence="1">
    <location>
        <begin position="38"/>
        <end position="48"/>
    </location>
</feature>
<protein>
    <submittedName>
        <fullName evidence="6">DUF11 domain-containing protein</fullName>
    </submittedName>
</protein>
<dbReference type="PANTHER" id="PTHR34819:SF3">
    <property type="entry name" value="CELL SURFACE PROTEIN"/>
    <property type="match status" value="1"/>
</dbReference>
<feature type="domain" description="DUF11" evidence="2">
    <location>
        <begin position="740"/>
        <end position="852"/>
    </location>
</feature>
<feature type="compositionally biased region" description="Low complexity" evidence="1">
    <location>
        <begin position="1088"/>
        <end position="1097"/>
    </location>
</feature>
<feature type="region of interest" description="Disordered" evidence="1">
    <location>
        <begin position="1076"/>
        <end position="1097"/>
    </location>
</feature>
<dbReference type="Pfam" id="PF24346">
    <property type="entry name" value="DUF7507"/>
    <property type="match status" value="2"/>
</dbReference>
<accession>A0ABW0AKX2</accession>
<dbReference type="Pfam" id="PF01345">
    <property type="entry name" value="DUF11"/>
    <property type="match status" value="6"/>
</dbReference>
<feature type="compositionally biased region" description="Low complexity" evidence="1">
    <location>
        <begin position="1332"/>
        <end position="1345"/>
    </location>
</feature>
<feature type="region of interest" description="Disordered" evidence="1">
    <location>
        <begin position="832"/>
        <end position="852"/>
    </location>
</feature>
<dbReference type="PANTHER" id="PTHR34819">
    <property type="entry name" value="LARGE CYSTEINE-RICH PERIPLASMIC PROTEIN OMCB"/>
    <property type="match status" value="1"/>
</dbReference>
<dbReference type="EMBL" id="JBHSKP010000011">
    <property type="protein sequence ID" value="MFC5153706.1"/>
    <property type="molecule type" value="Genomic_DNA"/>
</dbReference>
<reference evidence="7" key="1">
    <citation type="journal article" date="2019" name="Int. J. Syst. Evol. Microbiol.">
        <title>The Global Catalogue of Microorganisms (GCM) 10K type strain sequencing project: providing services to taxonomists for standard genome sequencing and annotation.</title>
        <authorList>
            <consortium name="The Broad Institute Genomics Platform"/>
            <consortium name="The Broad Institute Genome Sequencing Center for Infectious Disease"/>
            <person name="Wu L."/>
            <person name="Ma J."/>
        </authorList>
    </citation>
    <scope>NUCLEOTIDE SEQUENCE [LARGE SCALE GENOMIC DNA]</scope>
    <source>
        <strain evidence="7">PCU 266</strain>
    </source>
</reference>
<feature type="compositionally biased region" description="Low complexity" evidence="1">
    <location>
        <begin position="964"/>
        <end position="976"/>
    </location>
</feature>
<feature type="region of interest" description="Disordered" evidence="1">
    <location>
        <begin position="38"/>
        <end position="61"/>
    </location>
</feature>
<dbReference type="InterPro" id="IPR013783">
    <property type="entry name" value="Ig-like_fold"/>
</dbReference>
<feature type="domain" description="DUF11" evidence="2">
    <location>
        <begin position="1227"/>
        <end position="1340"/>
    </location>
</feature>
<feature type="compositionally biased region" description="Low complexity" evidence="1">
    <location>
        <begin position="723"/>
        <end position="733"/>
    </location>
</feature>
<dbReference type="InterPro" id="IPR051172">
    <property type="entry name" value="Chlamydia_OmcB"/>
</dbReference>
<feature type="domain" description="DUF11" evidence="2">
    <location>
        <begin position="619"/>
        <end position="731"/>
    </location>
</feature>
<dbReference type="RefSeq" id="WP_344471996.1">
    <property type="nucleotide sequence ID" value="NZ_BAAASB010000001.1"/>
</dbReference>
<evidence type="ECO:0000259" key="5">
    <source>
        <dbReference type="Pfam" id="PF25564"/>
    </source>
</evidence>
<feature type="region of interest" description="Disordered" evidence="1">
    <location>
        <begin position="1460"/>
        <end position="1501"/>
    </location>
</feature>
<proteinExistence type="predicted"/>
<dbReference type="InterPro" id="IPR055354">
    <property type="entry name" value="DUF7507"/>
</dbReference>
<dbReference type="Pfam" id="PF25564">
    <property type="entry name" value="DUF7933"/>
    <property type="match status" value="1"/>
</dbReference>
<evidence type="ECO:0000313" key="7">
    <source>
        <dbReference type="Proteomes" id="UP001596160"/>
    </source>
</evidence>
<comment type="caution">
    <text evidence="6">The sequence shown here is derived from an EMBL/GenBank/DDBJ whole genome shotgun (WGS) entry which is preliminary data.</text>
</comment>
<evidence type="ECO:0000313" key="6">
    <source>
        <dbReference type="EMBL" id="MFC5153706.1"/>
    </source>
</evidence>
<evidence type="ECO:0000256" key="1">
    <source>
        <dbReference type="SAM" id="MobiDB-lite"/>
    </source>
</evidence>
<feature type="domain" description="DUF7927" evidence="4">
    <location>
        <begin position="1350"/>
        <end position="1474"/>
    </location>
</feature>
<name>A0ABW0AKX2_9ACTN</name>
<feature type="compositionally biased region" description="Low complexity" evidence="1">
    <location>
        <begin position="1208"/>
        <end position="1217"/>
    </location>
</feature>
<dbReference type="Pfam" id="PF25549">
    <property type="entry name" value="DUF7927"/>
    <property type="match status" value="1"/>
</dbReference>
<evidence type="ECO:0000259" key="2">
    <source>
        <dbReference type="Pfam" id="PF01345"/>
    </source>
</evidence>
<feature type="domain" description="DUF11" evidence="2">
    <location>
        <begin position="860"/>
        <end position="972"/>
    </location>
</feature>
<feature type="region of interest" description="Disordered" evidence="1">
    <location>
        <begin position="711"/>
        <end position="733"/>
    </location>
</feature>
<evidence type="ECO:0000259" key="4">
    <source>
        <dbReference type="Pfam" id="PF25549"/>
    </source>
</evidence>
<dbReference type="Gene3D" id="2.60.40.10">
    <property type="entry name" value="Immunoglobulins"/>
    <property type="match status" value="8"/>
</dbReference>
<feature type="region of interest" description="Disordered" evidence="1">
    <location>
        <begin position="953"/>
        <end position="976"/>
    </location>
</feature>
<dbReference type="NCBIfam" id="TIGR01451">
    <property type="entry name" value="B_ant_repeat"/>
    <property type="match status" value="9"/>
</dbReference>
<sequence length="1501" mass="147806">MHGSPRRGRRLGVLFSAGLVLGAQLVALGTALPPASAAPAAAPGAPGLPQGPPSVYSEGFENGTGQTPILLSAYTGAPPISAKYTAAPAWISAANCNGIILDQSGANNAACQNQNTTAMAELKFMANVLGQVAGSATPGTNHAVSAYTDGANPGANKVEIQTVNPIPLVTSDRFITFSVDVAAVNCNVSAPLLNFFLTGGGPDIPANDQAINPCTDPRSSTYNVGPRPIQAGSFASDSSVFFTGSAVGVKMTNANGSGLGNDHAYDNLRILDVTPQLDKGFNPASVPQGGISTLTFTVTNTSELAEKNGFSFSDNLPSGVTVAAVPNAATTCGSASLTAVPGTGVVGLSGGVLAAGAQSCTFTVDVTSNTPGTYVNEPADVTPSGVNPPGPATLIVTVPGSPTITKSASEETFAAGDAITYSFVVTNTATAPLSGIQVTDNGPGTPSVSCPSTTLAAGAFMTCTATYTATATDAATGTITDTASVTGTVNGNTVNGTSNEVVIPLRALAVVKSADRDQFTAAGQTISYAFRVTNTGQVPLTDLNVVDNGPGTPAVSCPSAPLPPGSSVNCTATYTTTAADVTAGSVTDTAQATGTAPDGELARDTSNTVTVPFVAPEADLALTKTGPSAVNPGGEIDYELTVTNNGPDDSSGWTVSDPIPAGLANAATTTPGCSITAGTLTCTGGPLIVGDSTTITLTGTAAPGATTVTNTATVTGDEDDPNPDNNTDTTTTTVTPASVDLALTKTGPASVTAGGQVSYTITVTNNGPDPSTGWTVTDPIPAGLDNAATTTAGCSITGGTLTCTGGALAVGDSTTITLTGTADVNATSIVNTATVDGDDPDPNPDNNTDTTNTTVNLSVDLALNKTGPASVTAGGEVTYTITVTNNGPSDSTGWTVADSIPAGLTNAATTTAGCSITAGTLTCTGGALAVGDSTTITLTGTAAANAGTIVNTATVDGDDPDPNPNNNTDTTNTTVTPLPVPEVDLAVTKTGPASVLPGDPVTYTITVSNNGPDDSTGWTLTDAIPAGLTNAATTTAGCSITAGTLTCTGGALAAGDSTTITLTGTAAPNAGTIVNTATVDGDDPDPNPNNNQDSTTTTVGVSADLAVTKSGPASVTAGGAVSYTITVTNNGPSDSTGWTLSDPIPAGLTNAATTTAGCSVSAGTLTCTGGALAVGDSQTITLTGTASPNATSITNTVTVDGNDPDPNPDNNQDSTTTTVTPVVVSADIAVAKTGPASVDAGGQISYTITVTNNGPDDSTGWTLTDTLPTQIQNPTTTSDGCGIGAGRLTCTGGPLAVGESVTVTVSGTVAADATGSIANTVTVSGDDPDPDPGNNTDTTNTPVNGRPELTIVKEQNGPSTVRPGDTVDYTITVTNTGTAAYTAADPASFTDDLSGLLDDAAYNGDASATRGTVTYNEPVLSWSGALAPGQTATITFSVTAYSRTFGDLKLINTVVSDTPGNNCEPDSDDPRCTTSGKVEPKDKGKDKRTVAGREPAGARAA</sequence>
<feature type="domain" description="DUF11" evidence="2">
    <location>
        <begin position="1104"/>
        <end position="1216"/>
    </location>
</feature>
<keyword evidence="7" id="KW-1185">Reference proteome</keyword>
<dbReference type="Proteomes" id="UP001596160">
    <property type="component" value="Unassembled WGS sequence"/>
</dbReference>
<feature type="domain" description="DUF7507" evidence="3">
    <location>
        <begin position="507"/>
        <end position="603"/>
    </location>
</feature>
<organism evidence="6 7">
    <name type="scientific">Streptomyces amakusaensis</name>
    <dbReference type="NCBI Taxonomy" id="67271"/>
    <lineage>
        <taxon>Bacteria</taxon>
        <taxon>Bacillati</taxon>
        <taxon>Actinomycetota</taxon>
        <taxon>Actinomycetes</taxon>
        <taxon>Kitasatosporales</taxon>
        <taxon>Streptomycetaceae</taxon>
        <taxon>Streptomyces</taxon>
    </lineage>
</organism>
<feature type="domain" description="DUF7507" evidence="3">
    <location>
        <begin position="403"/>
        <end position="494"/>
    </location>
</feature>
<feature type="region of interest" description="Disordered" evidence="1">
    <location>
        <begin position="1198"/>
        <end position="1217"/>
    </location>
</feature>
<dbReference type="InterPro" id="IPR057693">
    <property type="entry name" value="DUF7933"/>
</dbReference>
<dbReference type="InterPro" id="IPR001434">
    <property type="entry name" value="OmcB-like_DUF11"/>
</dbReference>
<feature type="domain" description="DUF11" evidence="2">
    <location>
        <begin position="984"/>
        <end position="1096"/>
    </location>
</feature>